<dbReference type="OrthoDB" id="3182995at2759"/>
<gene>
    <name evidence="2" type="ORF">BOTBODRAFT_29094</name>
</gene>
<dbReference type="InParanoid" id="A0A067N4M6"/>
<dbReference type="PANTHER" id="PTHR37171">
    <property type="entry name" value="SERINE/THREONINE-PROTEIN KINASE YRZF-RELATED"/>
    <property type="match status" value="1"/>
</dbReference>
<evidence type="ECO:0008006" key="4">
    <source>
        <dbReference type="Google" id="ProtNLM"/>
    </source>
</evidence>
<proteinExistence type="predicted"/>
<dbReference type="Proteomes" id="UP000027195">
    <property type="component" value="Unassembled WGS sequence"/>
</dbReference>
<evidence type="ECO:0000313" key="2">
    <source>
        <dbReference type="EMBL" id="KDQ18721.1"/>
    </source>
</evidence>
<dbReference type="HOGENOM" id="CLU_865966_0_0_1"/>
<sequence>MLRILFPHQPALVLRAPASAPAPPHAPEMHVTVGGGEVARGRIGRVYRGLCCHGTPLVLKLAHPSAPRLYPKPQRQPDAARALLADLDHEASLYHTRLLPLQGSPAWQEADPHAVVPHCYGYFHNEHAACLVLEDCGTALSFPYRRLPIEDRRQLYALQAKLHAAGLSHGDFARRNFVKGPHGIRLIDFDRARIHDACPGYSPPNIAIAQSEHRVDGNDDGDGQDGRAAHTGRMPDPDSNPGADQNVNEQAVGKFNFTSKEVNSIEVGPINESSQPQLQCAELEKLYNHLGLLPPTAYTTRERAAFLPWDGQPWYAPPAED</sequence>
<keyword evidence="3" id="KW-1185">Reference proteome</keyword>
<dbReference type="AlphaFoldDB" id="A0A067N4M6"/>
<feature type="compositionally biased region" description="Basic and acidic residues" evidence="1">
    <location>
        <begin position="224"/>
        <end position="236"/>
    </location>
</feature>
<protein>
    <recommendedName>
        <fullName evidence="4">Protein kinase domain-containing protein</fullName>
    </recommendedName>
</protein>
<dbReference type="EMBL" id="KL198021">
    <property type="protein sequence ID" value="KDQ18721.1"/>
    <property type="molecule type" value="Genomic_DNA"/>
</dbReference>
<dbReference type="SUPFAM" id="SSF56112">
    <property type="entry name" value="Protein kinase-like (PK-like)"/>
    <property type="match status" value="1"/>
</dbReference>
<evidence type="ECO:0000256" key="1">
    <source>
        <dbReference type="SAM" id="MobiDB-lite"/>
    </source>
</evidence>
<reference evidence="3" key="1">
    <citation type="journal article" date="2014" name="Proc. Natl. Acad. Sci. U.S.A.">
        <title>Extensive sampling of basidiomycete genomes demonstrates inadequacy of the white-rot/brown-rot paradigm for wood decay fungi.</title>
        <authorList>
            <person name="Riley R."/>
            <person name="Salamov A.A."/>
            <person name="Brown D.W."/>
            <person name="Nagy L.G."/>
            <person name="Floudas D."/>
            <person name="Held B.W."/>
            <person name="Levasseur A."/>
            <person name="Lombard V."/>
            <person name="Morin E."/>
            <person name="Otillar R."/>
            <person name="Lindquist E.A."/>
            <person name="Sun H."/>
            <person name="LaButti K.M."/>
            <person name="Schmutz J."/>
            <person name="Jabbour D."/>
            <person name="Luo H."/>
            <person name="Baker S.E."/>
            <person name="Pisabarro A.G."/>
            <person name="Walton J.D."/>
            <person name="Blanchette R.A."/>
            <person name="Henrissat B."/>
            <person name="Martin F."/>
            <person name="Cullen D."/>
            <person name="Hibbett D.S."/>
            <person name="Grigoriev I.V."/>
        </authorList>
    </citation>
    <scope>NUCLEOTIDE SEQUENCE [LARGE SCALE GENOMIC DNA]</scope>
    <source>
        <strain evidence="3">FD-172 SS1</strain>
    </source>
</reference>
<dbReference type="InterPro" id="IPR011009">
    <property type="entry name" value="Kinase-like_dom_sf"/>
</dbReference>
<feature type="region of interest" description="Disordered" evidence="1">
    <location>
        <begin position="214"/>
        <end position="246"/>
    </location>
</feature>
<dbReference type="PANTHER" id="PTHR37171:SF1">
    <property type="entry name" value="SERINE_THREONINE-PROTEIN KINASE YRZF-RELATED"/>
    <property type="match status" value="1"/>
</dbReference>
<accession>A0A067N4M6</accession>
<organism evidence="2 3">
    <name type="scientific">Botryobasidium botryosum (strain FD-172 SS1)</name>
    <dbReference type="NCBI Taxonomy" id="930990"/>
    <lineage>
        <taxon>Eukaryota</taxon>
        <taxon>Fungi</taxon>
        <taxon>Dikarya</taxon>
        <taxon>Basidiomycota</taxon>
        <taxon>Agaricomycotina</taxon>
        <taxon>Agaricomycetes</taxon>
        <taxon>Cantharellales</taxon>
        <taxon>Botryobasidiaceae</taxon>
        <taxon>Botryobasidium</taxon>
    </lineage>
</organism>
<evidence type="ECO:0000313" key="3">
    <source>
        <dbReference type="Proteomes" id="UP000027195"/>
    </source>
</evidence>
<dbReference type="STRING" id="930990.A0A067N4M6"/>
<dbReference type="InterPro" id="IPR052396">
    <property type="entry name" value="Meiotic_Drive_Suppr_Kinase"/>
</dbReference>
<name>A0A067N4M6_BOTB1</name>